<reference evidence="2 3" key="1">
    <citation type="submission" date="2018-02" db="EMBL/GenBank/DDBJ databases">
        <title>Genome sequence of the basidiomycete white-rot fungus Phlebia centrifuga.</title>
        <authorList>
            <person name="Granchi Z."/>
            <person name="Peng M."/>
            <person name="de Vries R.P."/>
            <person name="Hilden K."/>
            <person name="Makela M.R."/>
            <person name="Grigoriev I."/>
            <person name="Riley R."/>
        </authorList>
    </citation>
    <scope>NUCLEOTIDE SEQUENCE [LARGE SCALE GENOMIC DNA]</scope>
    <source>
        <strain evidence="2 3">FBCC195</strain>
    </source>
</reference>
<evidence type="ECO:0000313" key="3">
    <source>
        <dbReference type="Proteomes" id="UP000186601"/>
    </source>
</evidence>
<organism evidence="2 3">
    <name type="scientific">Hermanssonia centrifuga</name>
    <dbReference type="NCBI Taxonomy" id="98765"/>
    <lineage>
        <taxon>Eukaryota</taxon>
        <taxon>Fungi</taxon>
        <taxon>Dikarya</taxon>
        <taxon>Basidiomycota</taxon>
        <taxon>Agaricomycotina</taxon>
        <taxon>Agaricomycetes</taxon>
        <taxon>Polyporales</taxon>
        <taxon>Meruliaceae</taxon>
        <taxon>Hermanssonia</taxon>
    </lineage>
</organism>
<name>A0A2R6NW08_9APHY</name>
<evidence type="ECO:0000256" key="1">
    <source>
        <dbReference type="SAM" id="MobiDB-lite"/>
    </source>
</evidence>
<dbReference type="AlphaFoldDB" id="A0A2R6NW08"/>
<feature type="region of interest" description="Disordered" evidence="1">
    <location>
        <begin position="30"/>
        <end position="57"/>
    </location>
</feature>
<evidence type="ECO:0000313" key="2">
    <source>
        <dbReference type="EMBL" id="PSR77858.1"/>
    </source>
</evidence>
<protein>
    <submittedName>
        <fullName evidence="2">Uncharacterized protein</fullName>
    </submittedName>
</protein>
<proteinExistence type="predicted"/>
<dbReference type="EMBL" id="MLYV02000770">
    <property type="protein sequence ID" value="PSR77858.1"/>
    <property type="molecule type" value="Genomic_DNA"/>
</dbReference>
<gene>
    <name evidence="2" type="ORF">PHLCEN_2v7679</name>
</gene>
<keyword evidence="3" id="KW-1185">Reference proteome</keyword>
<accession>A0A2R6NW08</accession>
<comment type="caution">
    <text evidence="2">The sequence shown here is derived from an EMBL/GenBank/DDBJ whole genome shotgun (WGS) entry which is preliminary data.</text>
</comment>
<sequence length="57" mass="6586">MINWRTKAGNVRLTSKDIWRNHLFFGMDKDPIIGTTQPNTHGKKNDIPYTKTSAQNQ</sequence>
<dbReference type="Proteomes" id="UP000186601">
    <property type="component" value="Unassembled WGS sequence"/>
</dbReference>